<reference evidence="3 4" key="1">
    <citation type="submission" date="2023-08" db="EMBL/GenBank/DDBJ databases">
        <title>Black Yeasts Isolated from many extreme environments.</title>
        <authorList>
            <person name="Coleine C."/>
            <person name="Stajich J.E."/>
            <person name="Selbmann L."/>
        </authorList>
    </citation>
    <scope>NUCLEOTIDE SEQUENCE [LARGE SCALE GENOMIC DNA]</scope>
    <source>
        <strain evidence="3 4">CCFEE 6328</strain>
    </source>
</reference>
<dbReference type="Proteomes" id="UP001345691">
    <property type="component" value="Unassembled WGS sequence"/>
</dbReference>
<dbReference type="SUPFAM" id="SSF53474">
    <property type="entry name" value="alpha/beta-Hydrolases"/>
    <property type="match status" value="1"/>
</dbReference>
<gene>
    <name evidence="3" type="ORF">LTR69_008506</name>
</gene>
<feature type="domain" description="Alpha/beta hydrolase fold-3" evidence="2">
    <location>
        <begin position="92"/>
        <end position="300"/>
    </location>
</feature>
<dbReference type="Pfam" id="PF07859">
    <property type="entry name" value="Abhydrolase_3"/>
    <property type="match status" value="1"/>
</dbReference>
<evidence type="ECO:0000256" key="1">
    <source>
        <dbReference type="ARBA" id="ARBA00022801"/>
    </source>
</evidence>
<keyword evidence="1" id="KW-0378">Hydrolase</keyword>
<dbReference type="InterPro" id="IPR050300">
    <property type="entry name" value="GDXG_lipolytic_enzyme"/>
</dbReference>
<name>A0ABR0J2H1_9EURO</name>
<comment type="caution">
    <text evidence="3">The sequence shown here is derived from an EMBL/GenBank/DDBJ whole genome shotgun (WGS) entry which is preliminary data.</text>
</comment>
<evidence type="ECO:0000313" key="4">
    <source>
        <dbReference type="Proteomes" id="UP001345691"/>
    </source>
</evidence>
<evidence type="ECO:0000259" key="2">
    <source>
        <dbReference type="Pfam" id="PF07859"/>
    </source>
</evidence>
<protein>
    <recommendedName>
        <fullName evidence="2">Alpha/beta hydrolase fold-3 domain-containing protein</fullName>
    </recommendedName>
</protein>
<dbReference type="InterPro" id="IPR029058">
    <property type="entry name" value="AB_hydrolase_fold"/>
</dbReference>
<sequence length="324" mass="34992">MPLEFDPEYKQASEALLSQFAGAPPPKVHDVHARRTGSDVVFAAIAAATPDPDSSLGQVDVSEHKHALDDGTEISVHRFVKRDSGPSNPPAILHCHGGGMIMGSVPLNRKFLENQVLATGVQVFSVEYRLAPEYPDPIPVEDCYASLVWLSQHAHEYGVDNTRIAVMGESAGGGLAAGVALLARDRHFSPPVARQILIYPMLDDRNTKVNVNLAPWAFWSYEDNITGWTALLGDKAGAETGVRPYAAAARAGSVAGLPPTYIDTGELDIFRDEDIAYAARLAAADISLEFHLYPGVPHAFDILAPEIGVTKQAVYNRHRAIARI</sequence>
<organism evidence="3 4">
    <name type="scientific">Exophiala sideris</name>
    <dbReference type="NCBI Taxonomy" id="1016849"/>
    <lineage>
        <taxon>Eukaryota</taxon>
        <taxon>Fungi</taxon>
        <taxon>Dikarya</taxon>
        <taxon>Ascomycota</taxon>
        <taxon>Pezizomycotina</taxon>
        <taxon>Eurotiomycetes</taxon>
        <taxon>Chaetothyriomycetidae</taxon>
        <taxon>Chaetothyriales</taxon>
        <taxon>Herpotrichiellaceae</taxon>
        <taxon>Exophiala</taxon>
    </lineage>
</organism>
<keyword evidence="4" id="KW-1185">Reference proteome</keyword>
<dbReference type="EMBL" id="JAVRRF010000021">
    <property type="protein sequence ID" value="KAK5054938.1"/>
    <property type="molecule type" value="Genomic_DNA"/>
</dbReference>
<dbReference type="Gene3D" id="3.40.50.1820">
    <property type="entry name" value="alpha/beta hydrolase"/>
    <property type="match status" value="1"/>
</dbReference>
<dbReference type="PANTHER" id="PTHR48081:SF8">
    <property type="entry name" value="ALPHA_BETA HYDROLASE FOLD-3 DOMAIN-CONTAINING PROTEIN-RELATED"/>
    <property type="match status" value="1"/>
</dbReference>
<dbReference type="InterPro" id="IPR013094">
    <property type="entry name" value="AB_hydrolase_3"/>
</dbReference>
<dbReference type="PANTHER" id="PTHR48081">
    <property type="entry name" value="AB HYDROLASE SUPERFAMILY PROTEIN C4A8.06C"/>
    <property type="match status" value="1"/>
</dbReference>
<accession>A0ABR0J2H1</accession>
<evidence type="ECO:0000313" key="3">
    <source>
        <dbReference type="EMBL" id="KAK5054938.1"/>
    </source>
</evidence>
<proteinExistence type="predicted"/>